<dbReference type="AlphaFoldDB" id="A0A2P2PGN1"/>
<name>A0A2P2PGN1_RHIMU</name>
<proteinExistence type="predicted"/>
<dbReference type="EMBL" id="GGEC01073347">
    <property type="protein sequence ID" value="MBX53831.1"/>
    <property type="molecule type" value="Transcribed_RNA"/>
</dbReference>
<evidence type="ECO:0000313" key="1">
    <source>
        <dbReference type="EMBL" id="MBX53831.1"/>
    </source>
</evidence>
<protein>
    <submittedName>
        <fullName evidence="1">Uncharacterized protein</fullName>
    </submittedName>
</protein>
<sequence length="39" mass="4473">MLIKQAFIKFQSPICACVTKYYQVKDSKGQENCSQQSTK</sequence>
<reference evidence="1" key="1">
    <citation type="submission" date="2018-02" db="EMBL/GenBank/DDBJ databases">
        <title>Rhizophora mucronata_Transcriptome.</title>
        <authorList>
            <person name="Meera S.P."/>
            <person name="Sreeshan A."/>
            <person name="Augustine A."/>
        </authorList>
    </citation>
    <scope>NUCLEOTIDE SEQUENCE</scope>
    <source>
        <tissue evidence="1">Leaf</tissue>
    </source>
</reference>
<accession>A0A2P2PGN1</accession>
<organism evidence="1">
    <name type="scientific">Rhizophora mucronata</name>
    <name type="common">Asiatic mangrove</name>
    <dbReference type="NCBI Taxonomy" id="61149"/>
    <lineage>
        <taxon>Eukaryota</taxon>
        <taxon>Viridiplantae</taxon>
        <taxon>Streptophyta</taxon>
        <taxon>Embryophyta</taxon>
        <taxon>Tracheophyta</taxon>
        <taxon>Spermatophyta</taxon>
        <taxon>Magnoliopsida</taxon>
        <taxon>eudicotyledons</taxon>
        <taxon>Gunneridae</taxon>
        <taxon>Pentapetalae</taxon>
        <taxon>rosids</taxon>
        <taxon>fabids</taxon>
        <taxon>Malpighiales</taxon>
        <taxon>Rhizophoraceae</taxon>
        <taxon>Rhizophora</taxon>
    </lineage>
</organism>